<dbReference type="GO" id="GO:0071555">
    <property type="term" value="P:cell wall organization"/>
    <property type="evidence" value="ECO:0007669"/>
    <property type="project" value="UniProtKB-KW"/>
</dbReference>
<dbReference type="InterPro" id="IPR001967">
    <property type="entry name" value="Peptidase_S11_N"/>
</dbReference>
<evidence type="ECO:0000256" key="2">
    <source>
        <dbReference type="ARBA" id="ARBA00022729"/>
    </source>
</evidence>
<dbReference type="SUPFAM" id="SSF56601">
    <property type="entry name" value="beta-lactamase/transpeptidase-like"/>
    <property type="match status" value="1"/>
</dbReference>
<comment type="caution">
    <text evidence="12">The sequence shown here is derived from an EMBL/GenBank/DDBJ whole genome shotgun (WGS) entry which is preliminary data.</text>
</comment>
<evidence type="ECO:0000259" key="11">
    <source>
        <dbReference type="Pfam" id="PF00768"/>
    </source>
</evidence>
<reference evidence="12 13" key="1">
    <citation type="submission" date="2018-06" db="EMBL/GenBank/DDBJ databases">
        <title>Paenibacillus montanisoli sp. nov., isolated from mountain area soil.</title>
        <authorList>
            <person name="Wu M."/>
        </authorList>
    </citation>
    <scope>NUCLEOTIDE SEQUENCE [LARGE SCALE GENOMIC DNA]</scope>
    <source>
        <strain evidence="12 13">RA17</strain>
    </source>
</reference>
<keyword evidence="13" id="KW-1185">Reference proteome</keyword>
<gene>
    <name evidence="12" type="ORF">DL346_13670</name>
</gene>
<dbReference type="Proteomes" id="UP000249260">
    <property type="component" value="Unassembled WGS sequence"/>
</dbReference>
<dbReference type="InterPro" id="IPR018044">
    <property type="entry name" value="Peptidase_S11"/>
</dbReference>
<feature type="active site" description="Acyl-ester intermediate" evidence="7">
    <location>
        <position position="79"/>
    </location>
</feature>
<dbReference type="GO" id="GO:0009002">
    <property type="term" value="F:serine-type D-Ala-D-Ala carboxypeptidase activity"/>
    <property type="evidence" value="ECO:0007669"/>
    <property type="project" value="InterPro"/>
</dbReference>
<evidence type="ECO:0000256" key="10">
    <source>
        <dbReference type="SAM" id="SignalP"/>
    </source>
</evidence>
<dbReference type="RefSeq" id="WP_112882653.1">
    <property type="nucleotide sequence ID" value="NZ_QLUW01000002.1"/>
</dbReference>
<sequence length="414" mass="45555">MRFRFTRNLCRLFAGFAAALLLLPLVVPAASASALQAPAAAEDEKETVATHAKAAALIDVESGRILYSHAGDKPMLIASLTKIMTAIVAIEHGNLSDMVKTSKRAAGKEGSSIYLRLGEEMSLHNMLYGLMLRSGNDAATAIAEHVGGSEEGFVHMMNEKAQMLGLSNSQFMNPSGLDAEGHYSSANDLARLTAYALKNPVFKEIVKTKEKKAPNPIEEWDYQWRNKNKMLAMYEGADGVKTGYTKKSLRTLVTSATRNGQQLVAVTLNDGDDWNDHRKLLDYGFRNYHLSEIAHKGQPINGYALAVGRTLRYPFAEGEKEQLRSRLTLLDARTTAYLLGERGSLEWFIGETKIGSTPVYEPQSQRIKLPEKPAWFIGDNRVRSAYSSLSSVSFRRALTVTLSTLFGGKEAGGW</sequence>
<keyword evidence="2 10" id="KW-0732">Signal</keyword>
<feature type="active site" description="Proton acceptor" evidence="7">
    <location>
        <position position="82"/>
    </location>
</feature>
<feature type="domain" description="Peptidase S11 D-alanyl-D-alanine carboxypeptidase A N-terminal" evidence="11">
    <location>
        <begin position="48"/>
        <end position="270"/>
    </location>
</feature>
<feature type="binding site" evidence="8">
    <location>
        <position position="241"/>
    </location>
    <ligand>
        <name>substrate</name>
    </ligand>
</feature>
<evidence type="ECO:0000256" key="6">
    <source>
        <dbReference type="ARBA" id="ARBA00023316"/>
    </source>
</evidence>
<dbReference type="InterPro" id="IPR012338">
    <property type="entry name" value="Beta-lactam/transpept-like"/>
</dbReference>
<organism evidence="12 13">
    <name type="scientific">Paenibacillus montanisoli</name>
    <dbReference type="NCBI Taxonomy" id="2081970"/>
    <lineage>
        <taxon>Bacteria</taxon>
        <taxon>Bacillati</taxon>
        <taxon>Bacillota</taxon>
        <taxon>Bacilli</taxon>
        <taxon>Bacillales</taxon>
        <taxon>Paenibacillaceae</taxon>
        <taxon>Paenibacillus</taxon>
    </lineage>
</organism>
<keyword evidence="6" id="KW-0961">Cell wall biogenesis/degradation</keyword>
<keyword evidence="4" id="KW-0133">Cell shape</keyword>
<dbReference type="PANTHER" id="PTHR21581:SF33">
    <property type="entry name" value="D-ALANYL-D-ALANINE CARBOXYPEPTIDASE DACB"/>
    <property type="match status" value="1"/>
</dbReference>
<protein>
    <submittedName>
        <fullName evidence="12">D-alanyl-D-alanine carboxypeptidase</fullName>
    </submittedName>
</protein>
<keyword evidence="3" id="KW-0378">Hydrolase</keyword>
<proteinExistence type="inferred from homology"/>
<accession>A0A328U8K0</accession>
<feature type="signal peptide" evidence="10">
    <location>
        <begin position="1"/>
        <end position="29"/>
    </location>
</feature>
<evidence type="ECO:0000256" key="5">
    <source>
        <dbReference type="ARBA" id="ARBA00022984"/>
    </source>
</evidence>
<comment type="similarity">
    <text evidence="1 9">Belongs to the peptidase S11 family.</text>
</comment>
<feature type="chain" id="PRO_5016289793" evidence="10">
    <location>
        <begin position="30"/>
        <end position="414"/>
    </location>
</feature>
<dbReference type="GO" id="GO:0006508">
    <property type="term" value="P:proteolysis"/>
    <property type="evidence" value="ECO:0007669"/>
    <property type="project" value="InterPro"/>
</dbReference>
<dbReference type="GO" id="GO:0009252">
    <property type="term" value="P:peptidoglycan biosynthetic process"/>
    <property type="evidence" value="ECO:0007669"/>
    <property type="project" value="UniProtKB-KW"/>
</dbReference>
<dbReference type="AlphaFoldDB" id="A0A328U8K0"/>
<evidence type="ECO:0000313" key="13">
    <source>
        <dbReference type="Proteomes" id="UP000249260"/>
    </source>
</evidence>
<evidence type="ECO:0000313" key="12">
    <source>
        <dbReference type="EMBL" id="RAP76434.1"/>
    </source>
</evidence>
<dbReference type="Pfam" id="PF00768">
    <property type="entry name" value="Peptidase_S11"/>
    <property type="match status" value="1"/>
</dbReference>
<dbReference type="PRINTS" id="PR00725">
    <property type="entry name" value="DADACBPTASE1"/>
</dbReference>
<dbReference type="PANTHER" id="PTHR21581">
    <property type="entry name" value="D-ALANYL-D-ALANINE CARBOXYPEPTIDASE"/>
    <property type="match status" value="1"/>
</dbReference>
<dbReference type="GO" id="GO:0008360">
    <property type="term" value="P:regulation of cell shape"/>
    <property type="evidence" value="ECO:0007669"/>
    <property type="project" value="UniProtKB-KW"/>
</dbReference>
<keyword evidence="12" id="KW-0121">Carboxypeptidase</keyword>
<dbReference type="EMBL" id="QLUW01000002">
    <property type="protein sequence ID" value="RAP76434.1"/>
    <property type="molecule type" value="Genomic_DNA"/>
</dbReference>
<dbReference type="Gene3D" id="3.40.710.10">
    <property type="entry name" value="DD-peptidase/beta-lactamase superfamily"/>
    <property type="match status" value="1"/>
</dbReference>
<keyword evidence="12" id="KW-0645">Protease</keyword>
<feature type="active site" evidence="7">
    <location>
        <position position="134"/>
    </location>
</feature>
<evidence type="ECO:0000256" key="8">
    <source>
        <dbReference type="PIRSR" id="PIRSR618044-2"/>
    </source>
</evidence>
<evidence type="ECO:0000256" key="7">
    <source>
        <dbReference type="PIRSR" id="PIRSR618044-1"/>
    </source>
</evidence>
<name>A0A328U8K0_9BACL</name>
<evidence type="ECO:0000256" key="1">
    <source>
        <dbReference type="ARBA" id="ARBA00007164"/>
    </source>
</evidence>
<dbReference type="OrthoDB" id="9791132at2"/>
<keyword evidence="5" id="KW-0573">Peptidoglycan synthesis</keyword>
<evidence type="ECO:0000256" key="9">
    <source>
        <dbReference type="RuleBase" id="RU004016"/>
    </source>
</evidence>
<evidence type="ECO:0000256" key="3">
    <source>
        <dbReference type="ARBA" id="ARBA00022801"/>
    </source>
</evidence>
<evidence type="ECO:0000256" key="4">
    <source>
        <dbReference type="ARBA" id="ARBA00022960"/>
    </source>
</evidence>